<accession>A0ABS0QZJ9</accession>
<name>A0ABS0QZJ9_9BIFI</name>
<keyword evidence="2" id="KW-1185">Reference proteome</keyword>
<gene>
    <name evidence="1" type="ORF">H3U98_03375</name>
</gene>
<comment type="caution">
    <text evidence="1">The sequence shown here is derived from an EMBL/GenBank/DDBJ whole genome shotgun (WGS) entry which is preliminary data.</text>
</comment>
<protein>
    <submittedName>
        <fullName evidence="1">Uncharacterized protein</fullName>
    </submittedName>
</protein>
<dbReference type="RefSeq" id="WP_198205794.1">
    <property type="nucleotide sequence ID" value="NZ_JACFSA010000001.1"/>
</dbReference>
<organism evidence="1 2">
    <name type="scientific">Bifidobacterium choladohabitans</name>
    <dbReference type="NCBI Taxonomy" id="2750947"/>
    <lineage>
        <taxon>Bacteria</taxon>
        <taxon>Bacillati</taxon>
        <taxon>Actinomycetota</taxon>
        <taxon>Actinomycetes</taxon>
        <taxon>Bifidobacteriales</taxon>
        <taxon>Bifidobacteriaceae</taxon>
        <taxon>Bifidobacterium</taxon>
    </lineage>
</organism>
<proteinExistence type="predicted"/>
<evidence type="ECO:0000313" key="2">
    <source>
        <dbReference type="Proteomes" id="UP000700855"/>
    </source>
</evidence>
<reference evidence="1 2" key="1">
    <citation type="submission" date="2020-07" db="EMBL/GenBank/DDBJ databases">
        <title>Isolated bacteria genomes of Apis mellifera.</title>
        <authorList>
            <person name="Wu J."/>
            <person name="Zheng H."/>
        </authorList>
    </citation>
    <scope>NUCLEOTIDE SEQUENCE [LARGE SCALE GENOMIC DNA]</scope>
    <source>
        <strain evidence="1 2">W8116</strain>
    </source>
</reference>
<evidence type="ECO:0000313" key="1">
    <source>
        <dbReference type="EMBL" id="MBI0143822.1"/>
    </source>
</evidence>
<dbReference type="Proteomes" id="UP000700855">
    <property type="component" value="Unassembled WGS sequence"/>
</dbReference>
<sequence length="59" mass="6182">MVLEAAVVAFCGPTQEILVFSPDRPGFARVIYNPAGVVAGSSGKTLLKPLLRPRTAAID</sequence>
<dbReference type="EMBL" id="JACFSA010000001">
    <property type="protein sequence ID" value="MBI0143822.1"/>
    <property type="molecule type" value="Genomic_DNA"/>
</dbReference>